<dbReference type="InterPro" id="IPR050447">
    <property type="entry name" value="Erg6_SMT_methyltransf"/>
</dbReference>
<dbReference type="Gene3D" id="3.40.50.150">
    <property type="entry name" value="Vaccinia Virus protein VP39"/>
    <property type="match status" value="1"/>
</dbReference>
<proteinExistence type="predicted"/>
<sequence length="297" mass="32336">MVSGLGGGYFEIRVDMGNVWTGPSSRSEISEIESAYNELAVLVEETAGPDRHYGFWTGPHDDASIEEATERMTDVVVSRLGAGPGSRVLDVGCGNGRPAVRVARTLGARVVAVDVDREALRNGAEHARAQGVAEMVEFRHVDAMRLPFADASFDAVLAFEVTPHFDVTALYRGIARVLRPGGRLVVETPYLRVPMTEEIRERIGPYLTMLNAVSFDSPEEHSAAARQAGMAVTELVDVTENVRDSFPRLVSGLRERRARLEAERGVPGAARLLDVFAAWADTAEVGGVVMTFTRMEH</sequence>
<keyword evidence="1" id="KW-0808">Transferase</keyword>
<dbReference type="Pfam" id="PF08241">
    <property type="entry name" value="Methyltransf_11"/>
    <property type="match status" value="1"/>
</dbReference>
<evidence type="ECO:0000313" key="3">
    <source>
        <dbReference type="EMBL" id="GAA2870886.1"/>
    </source>
</evidence>
<evidence type="ECO:0000256" key="1">
    <source>
        <dbReference type="ARBA" id="ARBA00022679"/>
    </source>
</evidence>
<dbReference type="InterPro" id="IPR029063">
    <property type="entry name" value="SAM-dependent_MTases_sf"/>
</dbReference>
<comment type="caution">
    <text evidence="3">The sequence shown here is derived from an EMBL/GenBank/DDBJ whole genome shotgun (WGS) entry which is preliminary data.</text>
</comment>
<dbReference type="PANTHER" id="PTHR44068">
    <property type="entry name" value="ZGC:194242"/>
    <property type="match status" value="1"/>
</dbReference>
<dbReference type="CDD" id="cd02440">
    <property type="entry name" value="AdoMet_MTases"/>
    <property type="match status" value="1"/>
</dbReference>
<name>A0ABP6IEL1_9ACTN</name>
<dbReference type="EMBL" id="BAAAVI010000019">
    <property type="protein sequence ID" value="GAA2870886.1"/>
    <property type="molecule type" value="Genomic_DNA"/>
</dbReference>
<evidence type="ECO:0000259" key="2">
    <source>
        <dbReference type="Pfam" id="PF08241"/>
    </source>
</evidence>
<dbReference type="SUPFAM" id="SSF53335">
    <property type="entry name" value="S-adenosyl-L-methionine-dependent methyltransferases"/>
    <property type="match status" value="1"/>
</dbReference>
<protein>
    <submittedName>
        <fullName evidence="3">27-O-demethylrifamycin SV methyltransferase</fullName>
    </submittedName>
</protein>
<dbReference type="InterPro" id="IPR013216">
    <property type="entry name" value="Methyltransf_11"/>
</dbReference>
<feature type="domain" description="Methyltransferase type 11" evidence="2">
    <location>
        <begin position="89"/>
        <end position="186"/>
    </location>
</feature>
<keyword evidence="4" id="KW-1185">Reference proteome</keyword>
<dbReference type="GO" id="GO:0008168">
    <property type="term" value="F:methyltransferase activity"/>
    <property type="evidence" value="ECO:0007669"/>
    <property type="project" value="UniProtKB-KW"/>
</dbReference>
<reference evidence="4" key="1">
    <citation type="journal article" date="2019" name="Int. J. Syst. Evol. Microbiol.">
        <title>The Global Catalogue of Microorganisms (GCM) 10K type strain sequencing project: providing services to taxonomists for standard genome sequencing and annotation.</title>
        <authorList>
            <consortium name="The Broad Institute Genomics Platform"/>
            <consortium name="The Broad Institute Genome Sequencing Center for Infectious Disease"/>
            <person name="Wu L."/>
            <person name="Ma J."/>
        </authorList>
    </citation>
    <scope>NUCLEOTIDE SEQUENCE [LARGE SCALE GENOMIC DNA]</scope>
    <source>
        <strain evidence="4">JCM 6242</strain>
    </source>
</reference>
<dbReference type="GO" id="GO:0032259">
    <property type="term" value="P:methylation"/>
    <property type="evidence" value="ECO:0007669"/>
    <property type="project" value="UniProtKB-KW"/>
</dbReference>
<accession>A0ABP6IEL1</accession>
<dbReference type="PANTHER" id="PTHR44068:SF11">
    <property type="entry name" value="GERANYL DIPHOSPHATE 2-C-METHYLTRANSFERASE"/>
    <property type="match status" value="1"/>
</dbReference>
<keyword evidence="3" id="KW-0489">Methyltransferase</keyword>
<dbReference type="Proteomes" id="UP001500831">
    <property type="component" value="Unassembled WGS sequence"/>
</dbReference>
<gene>
    <name evidence="3" type="ORF">GCM10010517_31160</name>
</gene>
<organism evidence="3 4">
    <name type="scientific">Streptosporangium fragile</name>
    <dbReference type="NCBI Taxonomy" id="46186"/>
    <lineage>
        <taxon>Bacteria</taxon>
        <taxon>Bacillati</taxon>
        <taxon>Actinomycetota</taxon>
        <taxon>Actinomycetes</taxon>
        <taxon>Streptosporangiales</taxon>
        <taxon>Streptosporangiaceae</taxon>
        <taxon>Streptosporangium</taxon>
    </lineage>
</organism>
<evidence type="ECO:0000313" key="4">
    <source>
        <dbReference type="Proteomes" id="UP001500831"/>
    </source>
</evidence>